<comment type="similarity">
    <text evidence="7">Belongs to the class I-like SAM-binding methyltransferase superfamily. rRNA adenine N(6)-methyltransferase family. RsmA subfamily.</text>
</comment>
<evidence type="ECO:0000256" key="6">
    <source>
        <dbReference type="ARBA" id="ARBA00022884"/>
    </source>
</evidence>
<dbReference type="InterPro" id="IPR011530">
    <property type="entry name" value="rRNA_adenine_dimethylase"/>
</dbReference>
<evidence type="ECO:0000256" key="8">
    <source>
        <dbReference type="PROSITE-ProRule" id="PRU01026"/>
    </source>
</evidence>
<dbReference type="GO" id="GO:0052908">
    <property type="term" value="F:16S rRNA (adenine(1518)-N(6)/adenine(1519)-N(6))-dimethyltransferase activity"/>
    <property type="evidence" value="ECO:0007669"/>
    <property type="project" value="UniProtKB-EC"/>
</dbReference>
<keyword evidence="1 7" id="KW-0963">Cytoplasm</keyword>
<sequence length="267" mass="30791">MKTGDWLKKYNIYLKKSLGQNFLATEVYAKKIVQKSGITNEDTVIEIGPGAGTLTEALAKTGAKIFAFEIDQRLNPLLVERFQNYNNVNIQFIDFLKADLSNFEKPKYVANIPYYITSPILEKIFLETPDFQLATLMVQKEYGDRMLARSGKNYSPLSIFVQFFCNVEKLITVPPHAFIPNPKIDSVVIKLTPKENIPDIDKNKFFKFIHIAFSQRRKTIKNNLKQLFGDKTEEILKKCNIDSKTRPENITIDQFINLFIISKSYNK</sequence>
<comment type="function">
    <text evidence="7">Specifically dimethylates two adjacent adenosines (A1518 and A1519) in the loop of a conserved hairpin near the 3'-end of 16S rRNA in the 30S particle. May play a critical role in biogenesis of 30S subunits.</text>
</comment>
<keyword evidence="11" id="KW-1185">Reference proteome</keyword>
<dbReference type="RefSeq" id="WP_281000589.1">
    <property type="nucleotide sequence ID" value="NZ_CP069362.1"/>
</dbReference>
<feature type="domain" description="Ribosomal RNA adenine methylase transferase N-terminal" evidence="9">
    <location>
        <begin position="28"/>
        <end position="195"/>
    </location>
</feature>
<gene>
    <name evidence="7 10" type="primary">rsmA</name>
    <name evidence="7" type="synonym">ksgA</name>
    <name evidence="10" type="ORF">JRV97_04450</name>
</gene>
<evidence type="ECO:0000256" key="3">
    <source>
        <dbReference type="ARBA" id="ARBA00022603"/>
    </source>
</evidence>
<protein>
    <recommendedName>
        <fullName evidence="7">Ribosomal RNA small subunit methyltransferase A</fullName>
        <ecNumber evidence="7">2.1.1.182</ecNumber>
    </recommendedName>
    <alternativeName>
        <fullName evidence="7">16S rRNA (adenine(1518)-N(6)/adenine(1519)-N(6))-dimethyltransferase</fullName>
    </alternativeName>
    <alternativeName>
        <fullName evidence="7">16S rRNA dimethyladenosine transferase</fullName>
    </alternativeName>
    <alternativeName>
        <fullName evidence="7">16S rRNA dimethylase</fullName>
    </alternativeName>
    <alternativeName>
        <fullName evidence="7">S-adenosylmethionine-6-N', N'-adenosyl(rRNA) dimethyltransferase</fullName>
    </alternativeName>
</protein>
<accession>A0ABY8PT69</accession>
<evidence type="ECO:0000313" key="11">
    <source>
        <dbReference type="Proteomes" id="UP001232493"/>
    </source>
</evidence>
<dbReference type="InterPro" id="IPR020598">
    <property type="entry name" value="rRNA_Ade_methylase_Trfase_N"/>
</dbReference>
<dbReference type="Pfam" id="PF00398">
    <property type="entry name" value="RrnaAD"/>
    <property type="match status" value="1"/>
</dbReference>
<dbReference type="SMART" id="SM00650">
    <property type="entry name" value="rADc"/>
    <property type="match status" value="1"/>
</dbReference>
<evidence type="ECO:0000256" key="2">
    <source>
        <dbReference type="ARBA" id="ARBA00022552"/>
    </source>
</evidence>
<reference evidence="10 11" key="1">
    <citation type="submission" date="2021-02" db="EMBL/GenBank/DDBJ databases">
        <title>Characterization of Marinitoga sp. nov. str. BP5-C20A.</title>
        <authorList>
            <person name="Erauso G."/>
            <person name="Postec A."/>
        </authorList>
    </citation>
    <scope>NUCLEOTIDE SEQUENCE [LARGE SCALE GENOMIC DNA]</scope>
    <source>
        <strain evidence="10 11">BP5-C20A</strain>
    </source>
</reference>
<evidence type="ECO:0000259" key="9">
    <source>
        <dbReference type="SMART" id="SM00650"/>
    </source>
</evidence>
<comment type="subcellular location">
    <subcellularLocation>
        <location evidence="7">Cytoplasm</location>
    </subcellularLocation>
</comment>
<feature type="binding site" evidence="7 8">
    <location>
        <position position="94"/>
    </location>
    <ligand>
        <name>S-adenosyl-L-methionine</name>
        <dbReference type="ChEBI" id="CHEBI:59789"/>
    </ligand>
</feature>
<dbReference type="CDD" id="cd02440">
    <property type="entry name" value="AdoMet_MTases"/>
    <property type="match status" value="1"/>
</dbReference>
<evidence type="ECO:0000313" key="10">
    <source>
        <dbReference type="EMBL" id="WGS65805.1"/>
    </source>
</evidence>
<dbReference type="InterPro" id="IPR029063">
    <property type="entry name" value="SAM-dependent_MTases_sf"/>
</dbReference>
<dbReference type="InterPro" id="IPR001737">
    <property type="entry name" value="KsgA/Erm"/>
</dbReference>
<dbReference type="SUPFAM" id="SSF53335">
    <property type="entry name" value="S-adenosyl-L-methionine-dependent methyltransferases"/>
    <property type="match status" value="1"/>
</dbReference>
<name>A0ABY8PT69_9BACT</name>
<evidence type="ECO:0000256" key="1">
    <source>
        <dbReference type="ARBA" id="ARBA00022490"/>
    </source>
</evidence>
<keyword evidence="3 7" id="KW-0489">Methyltransferase</keyword>
<feature type="binding site" evidence="7 8">
    <location>
        <position position="48"/>
    </location>
    <ligand>
        <name>S-adenosyl-L-methionine</name>
        <dbReference type="ChEBI" id="CHEBI:59789"/>
    </ligand>
</feature>
<evidence type="ECO:0000256" key="4">
    <source>
        <dbReference type="ARBA" id="ARBA00022679"/>
    </source>
</evidence>
<evidence type="ECO:0000256" key="7">
    <source>
        <dbReference type="HAMAP-Rule" id="MF_00607"/>
    </source>
</evidence>
<dbReference type="NCBIfam" id="TIGR00755">
    <property type="entry name" value="ksgA"/>
    <property type="match status" value="1"/>
</dbReference>
<dbReference type="EMBL" id="CP069362">
    <property type="protein sequence ID" value="WGS65805.1"/>
    <property type="molecule type" value="Genomic_DNA"/>
</dbReference>
<feature type="binding site" evidence="7 8">
    <location>
        <position position="23"/>
    </location>
    <ligand>
        <name>S-adenosyl-L-methionine</name>
        <dbReference type="ChEBI" id="CHEBI:59789"/>
    </ligand>
</feature>
<feature type="binding site" evidence="7 8">
    <location>
        <position position="111"/>
    </location>
    <ligand>
        <name>S-adenosyl-L-methionine</name>
        <dbReference type="ChEBI" id="CHEBI:59789"/>
    </ligand>
</feature>
<dbReference type="Gene3D" id="3.40.50.150">
    <property type="entry name" value="Vaccinia Virus protein VP39"/>
    <property type="match status" value="1"/>
</dbReference>
<dbReference type="PANTHER" id="PTHR11727:SF7">
    <property type="entry name" value="DIMETHYLADENOSINE TRANSFERASE-RELATED"/>
    <property type="match status" value="1"/>
</dbReference>
<dbReference type="InterPro" id="IPR023165">
    <property type="entry name" value="rRNA_Ade_diMease-like_C"/>
</dbReference>
<dbReference type="PROSITE" id="PS01131">
    <property type="entry name" value="RRNA_A_DIMETH"/>
    <property type="match status" value="1"/>
</dbReference>
<dbReference type="Gene3D" id="1.10.8.100">
    <property type="entry name" value="Ribosomal RNA adenine dimethylase-like, domain 2"/>
    <property type="match status" value="1"/>
</dbReference>
<dbReference type="EC" id="2.1.1.182" evidence="7"/>
<organism evidence="10 11">
    <name type="scientific">Marinitoga aeolica</name>
    <dbReference type="NCBI Taxonomy" id="2809031"/>
    <lineage>
        <taxon>Bacteria</taxon>
        <taxon>Thermotogati</taxon>
        <taxon>Thermotogota</taxon>
        <taxon>Thermotogae</taxon>
        <taxon>Petrotogales</taxon>
        <taxon>Petrotogaceae</taxon>
        <taxon>Marinitoga</taxon>
    </lineage>
</organism>
<dbReference type="PANTHER" id="PTHR11727">
    <property type="entry name" value="DIMETHYLADENOSINE TRANSFERASE"/>
    <property type="match status" value="1"/>
</dbReference>
<keyword evidence="6 7" id="KW-0694">RNA-binding</keyword>
<comment type="catalytic activity">
    <reaction evidence="7">
        <text>adenosine(1518)/adenosine(1519) in 16S rRNA + 4 S-adenosyl-L-methionine = N(6)-dimethyladenosine(1518)/N(6)-dimethyladenosine(1519) in 16S rRNA + 4 S-adenosyl-L-homocysteine + 4 H(+)</text>
        <dbReference type="Rhea" id="RHEA:19609"/>
        <dbReference type="Rhea" id="RHEA-COMP:10232"/>
        <dbReference type="Rhea" id="RHEA-COMP:10233"/>
        <dbReference type="ChEBI" id="CHEBI:15378"/>
        <dbReference type="ChEBI" id="CHEBI:57856"/>
        <dbReference type="ChEBI" id="CHEBI:59789"/>
        <dbReference type="ChEBI" id="CHEBI:74411"/>
        <dbReference type="ChEBI" id="CHEBI:74493"/>
        <dbReference type="EC" id="2.1.1.182"/>
    </reaction>
</comment>
<proteinExistence type="inferred from homology"/>
<dbReference type="HAMAP" id="MF_00607">
    <property type="entry name" value="16SrRNA_methyltr_A"/>
    <property type="match status" value="1"/>
</dbReference>
<dbReference type="Proteomes" id="UP001232493">
    <property type="component" value="Chromosome"/>
</dbReference>
<keyword evidence="2 7" id="KW-0698">rRNA processing</keyword>
<dbReference type="InterPro" id="IPR020596">
    <property type="entry name" value="rRNA_Ade_Mease_Trfase_CS"/>
</dbReference>
<evidence type="ECO:0000256" key="5">
    <source>
        <dbReference type="ARBA" id="ARBA00022691"/>
    </source>
</evidence>
<keyword evidence="5 7" id="KW-0949">S-adenosyl-L-methionine</keyword>
<feature type="binding site" evidence="7 8">
    <location>
        <position position="21"/>
    </location>
    <ligand>
        <name>S-adenosyl-L-methionine</name>
        <dbReference type="ChEBI" id="CHEBI:59789"/>
    </ligand>
</feature>
<feature type="binding site" evidence="7 8">
    <location>
        <position position="69"/>
    </location>
    <ligand>
        <name>S-adenosyl-L-methionine</name>
        <dbReference type="ChEBI" id="CHEBI:59789"/>
    </ligand>
</feature>
<dbReference type="PROSITE" id="PS51689">
    <property type="entry name" value="SAM_RNA_A_N6_MT"/>
    <property type="match status" value="1"/>
</dbReference>
<keyword evidence="4 7" id="KW-0808">Transferase</keyword>